<keyword evidence="1" id="KW-1133">Transmembrane helix</keyword>
<dbReference type="AlphaFoldDB" id="A0A8R7UQR8"/>
<keyword evidence="1" id="KW-0812">Transmembrane</keyword>
<evidence type="ECO:0000313" key="3">
    <source>
        <dbReference type="Proteomes" id="UP000015106"/>
    </source>
</evidence>
<dbReference type="EnsemblPlants" id="TuG1812G0600000076.01.T01">
    <property type="protein sequence ID" value="TuG1812G0600000076.01.T01.cds315706"/>
    <property type="gene ID" value="TuG1812G0600000076.01"/>
</dbReference>
<name>A0A8R7UQR8_TRIUA</name>
<protein>
    <submittedName>
        <fullName evidence="2">Uncharacterized protein</fullName>
    </submittedName>
</protein>
<accession>A0A8R7UQR8</accession>
<evidence type="ECO:0000313" key="2">
    <source>
        <dbReference type="EnsemblPlants" id="TuG1812G0600000076.01.T01.cds315706"/>
    </source>
</evidence>
<evidence type="ECO:0000256" key="1">
    <source>
        <dbReference type="SAM" id="Phobius"/>
    </source>
</evidence>
<keyword evidence="3" id="KW-1185">Reference proteome</keyword>
<feature type="transmembrane region" description="Helical" evidence="1">
    <location>
        <begin position="20"/>
        <end position="44"/>
    </location>
</feature>
<sequence length="46" mass="5215">MAYGSVRTIAVELFSAKRRFVFVSFLGQLWQMAYKAGIMISSLLNI</sequence>
<dbReference type="Proteomes" id="UP000015106">
    <property type="component" value="Chromosome 6"/>
</dbReference>
<reference evidence="2" key="3">
    <citation type="submission" date="2022-06" db="UniProtKB">
        <authorList>
            <consortium name="EnsemblPlants"/>
        </authorList>
    </citation>
    <scope>IDENTIFICATION</scope>
</reference>
<proteinExistence type="predicted"/>
<keyword evidence="1" id="KW-0472">Membrane</keyword>
<dbReference type="Gramene" id="TuG1812G0600000076.01.T01">
    <property type="protein sequence ID" value="TuG1812G0600000076.01.T01.cds315706"/>
    <property type="gene ID" value="TuG1812G0600000076.01"/>
</dbReference>
<reference evidence="2" key="2">
    <citation type="submission" date="2018-03" db="EMBL/GenBank/DDBJ databases">
        <title>The Triticum urartu genome reveals the dynamic nature of wheat genome evolution.</title>
        <authorList>
            <person name="Ling H."/>
            <person name="Ma B."/>
            <person name="Shi X."/>
            <person name="Liu H."/>
            <person name="Dong L."/>
            <person name="Sun H."/>
            <person name="Cao Y."/>
            <person name="Gao Q."/>
            <person name="Zheng S."/>
            <person name="Li Y."/>
            <person name="Yu Y."/>
            <person name="Du H."/>
            <person name="Qi M."/>
            <person name="Li Y."/>
            <person name="Yu H."/>
            <person name="Cui Y."/>
            <person name="Wang N."/>
            <person name="Chen C."/>
            <person name="Wu H."/>
            <person name="Zhao Y."/>
            <person name="Zhang J."/>
            <person name="Li Y."/>
            <person name="Zhou W."/>
            <person name="Zhang B."/>
            <person name="Hu W."/>
            <person name="Eijk M."/>
            <person name="Tang J."/>
            <person name="Witsenboer H."/>
            <person name="Zhao S."/>
            <person name="Li Z."/>
            <person name="Zhang A."/>
            <person name="Wang D."/>
            <person name="Liang C."/>
        </authorList>
    </citation>
    <scope>NUCLEOTIDE SEQUENCE [LARGE SCALE GENOMIC DNA]</scope>
    <source>
        <strain evidence="2">cv. G1812</strain>
    </source>
</reference>
<reference evidence="3" key="1">
    <citation type="journal article" date="2013" name="Nature">
        <title>Draft genome of the wheat A-genome progenitor Triticum urartu.</title>
        <authorList>
            <person name="Ling H.Q."/>
            <person name="Zhao S."/>
            <person name="Liu D."/>
            <person name="Wang J."/>
            <person name="Sun H."/>
            <person name="Zhang C."/>
            <person name="Fan H."/>
            <person name="Li D."/>
            <person name="Dong L."/>
            <person name="Tao Y."/>
            <person name="Gao C."/>
            <person name="Wu H."/>
            <person name="Li Y."/>
            <person name="Cui Y."/>
            <person name="Guo X."/>
            <person name="Zheng S."/>
            <person name="Wang B."/>
            <person name="Yu K."/>
            <person name="Liang Q."/>
            <person name="Yang W."/>
            <person name="Lou X."/>
            <person name="Chen J."/>
            <person name="Feng M."/>
            <person name="Jian J."/>
            <person name="Zhang X."/>
            <person name="Luo G."/>
            <person name="Jiang Y."/>
            <person name="Liu J."/>
            <person name="Wang Z."/>
            <person name="Sha Y."/>
            <person name="Zhang B."/>
            <person name="Wu H."/>
            <person name="Tang D."/>
            <person name="Shen Q."/>
            <person name="Xue P."/>
            <person name="Zou S."/>
            <person name="Wang X."/>
            <person name="Liu X."/>
            <person name="Wang F."/>
            <person name="Yang Y."/>
            <person name="An X."/>
            <person name="Dong Z."/>
            <person name="Zhang K."/>
            <person name="Zhang X."/>
            <person name="Luo M.C."/>
            <person name="Dvorak J."/>
            <person name="Tong Y."/>
            <person name="Wang J."/>
            <person name="Yang H."/>
            <person name="Li Z."/>
            <person name="Wang D."/>
            <person name="Zhang A."/>
            <person name="Wang J."/>
        </authorList>
    </citation>
    <scope>NUCLEOTIDE SEQUENCE</scope>
    <source>
        <strain evidence="3">cv. G1812</strain>
    </source>
</reference>
<organism evidence="2 3">
    <name type="scientific">Triticum urartu</name>
    <name type="common">Red wild einkorn</name>
    <name type="synonym">Crithodium urartu</name>
    <dbReference type="NCBI Taxonomy" id="4572"/>
    <lineage>
        <taxon>Eukaryota</taxon>
        <taxon>Viridiplantae</taxon>
        <taxon>Streptophyta</taxon>
        <taxon>Embryophyta</taxon>
        <taxon>Tracheophyta</taxon>
        <taxon>Spermatophyta</taxon>
        <taxon>Magnoliopsida</taxon>
        <taxon>Liliopsida</taxon>
        <taxon>Poales</taxon>
        <taxon>Poaceae</taxon>
        <taxon>BOP clade</taxon>
        <taxon>Pooideae</taxon>
        <taxon>Triticodae</taxon>
        <taxon>Triticeae</taxon>
        <taxon>Triticinae</taxon>
        <taxon>Triticum</taxon>
    </lineage>
</organism>